<gene>
    <name evidence="3" type="ORF">E5333_05435</name>
</gene>
<dbReference type="InterPro" id="IPR015915">
    <property type="entry name" value="Kelch-typ_b-propeller"/>
</dbReference>
<evidence type="ECO:0000313" key="3">
    <source>
        <dbReference type="EMBL" id="TGY74785.1"/>
    </source>
</evidence>
<evidence type="ECO:0000256" key="1">
    <source>
        <dbReference type="SAM" id="MobiDB-lite"/>
    </source>
</evidence>
<dbReference type="AlphaFoldDB" id="A0A4S2FZ50"/>
<dbReference type="EMBL" id="SRYD01000017">
    <property type="protein sequence ID" value="TGY74785.1"/>
    <property type="molecule type" value="Genomic_DNA"/>
</dbReference>
<dbReference type="PANTHER" id="PTHR35807:SF1">
    <property type="entry name" value="TRANSCRIPTIONAL REGULATOR REDD"/>
    <property type="match status" value="1"/>
</dbReference>
<dbReference type="InterPro" id="IPR036388">
    <property type="entry name" value="WH-like_DNA-bd_sf"/>
</dbReference>
<evidence type="ECO:0000313" key="4">
    <source>
        <dbReference type="Proteomes" id="UP000306630"/>
    </source>
</evidence>
<name>A0A4S2FZ50_9BACT</name>
<evidence type="ECO:0000256" key="2">
    <source>
        <dbReference type="SAM" id="Phobius"/>
    </source>
</evidence>
<reference evidence="3 4" key="1">
    <citation type="submission" date="2019-04" db="EMBL/GenBank/DDBJ databases">
        <title>Microbes associate with the intestines of laboratory mice.</title>
        <authorList>
            <person name="Navarre W."/>
            <person name="Wong E."/>
            <person name="Huang K."/>
            <person name="Tropini C."/>
            <person name="Ng K."/>
            <person name="Yu B."/>
        </authorList>
    </citation>
    <scope>NUCLEOTIDE SEQUENCE [LARGE SCALE GENOMIC DNA]</scope>
    <source>
        <strain evidence="3 4">NM06_A21</strain>
    </source>
</reference>
<keyword evidence="2" id="KW-0812">Transmembrane</keyword>
<keyword evidence="2" id="KW-0472">Membrane</keyword>
<sequence length="899" mass="101752">MWHKLTTLLSFIIMLIVGTAVNAMNYGLKFNSNDSPVAERTSLSLNDGKPLPVYQRFTLSFEIETRPEMSMFGCVVGLTGNDGTDISVVYSPEGSLFYPTLVVNDRIFPCVNPVSTSPVEAQLLIDKKNGLLRLIYSTDTVAAKLDMKTLSEVTITFGARVEYETPPINVANIQIHDGDRLRCHWELSHHDDKICYDQISRIPARADNPHWMLDDHKITRRVYSLKTADRIQTAFDPLTASLFIVSDSVVNIVNLPDSTSRTITVKGGYREMTMSNNLVYRPSTGELVSFDLNRGTIATFDFPTATWSNPESHSELEAVHANHSWALQGDSVYYSFGGYGFFRFSNDMYRLDLNSNTMEQIQLRPRPAPRNGAASAVVGDRLYIFGGKGNETGRQELPTRYYYDLYEYDLATMQGRKVWEMDTVSNIFLNASTMYYDEETRSFLVATTQFGRSVARIYLDRPAYSTVVKPLHLDMGYRDCVYDFFYAPESRTYYLLVDRLLTDKTHDLNVYAVEGPLALDNNTGQHFDTLVGSRTWIWWIIGGLALLGAAGGAALALRRRRNRLTETCSEDIILHGSVMQYSRDVHPATGIPEPTDSETPGPDAATDTQQPDPTDNSACPADATTEPEETDTPDTDIYEEEALSELTTKANIPAYYDRSRMAISLLGNFNVTDRDGKNITTAFSSRTKKLLLLLLLVNKKNKNGVPMHLIDETIWGDKDEVSARNNRNVYMRRLRLLLEKVGDITITFDNGYFKLDTGNVFVDYYEVIGRMQQLDEPGADEETIERTLELLLYGPLLPNTVYEWLDQYKGDYSHRCLVCLTKLLADKAGNDEESDTAYRIAQTIMRHDTLSEEALRVQCRILHRRHMTGLAKALYNNFCKEYHQVMGDDFATTFQSLID</sequence>
<dbReference type="InterPro" id="IPR051677">
    <property type="entry name" value="AfsR-DnrI-RedD_regulator"/>
</dbReference>
<dbReference type="Proteomes" id="UP000306630">
    <property type="component" value="Unassembled WGS sequence"/>
</dbReference>
<keyword evidence="2" id="KW-1133">Transmembrane helix</keyword>
<proteinExistence type="predicted"/>
<dbReference type="Gene3D" id="1.10.10.10">
    <property type="entry name" value="Winged helix-like DNA-binding domain superfamily/Winged helix DNA-binding domain"/>
    <property type="match status" value="1"/>
</dbReference>
<dbReference type="GO" id="GO:0006355">
    <property type="term" value="P:regulation of DNA-templated transcription"/>
    <property type="evidence" value="ECO:0007669"/>
    <property type="project" value="TreeGrafter"/>
</dbReference>
<comment type="caution">
    <text evidence="3">The sequence shown here is derived from an EMBL/GenBank/DDBJ whole genome shotgun (WGS) entry which is preliminary data.</text>
</comment>
<feature type="transmembrane region" description="Helical" evidence="2">
    <location>
        <begin position="536"/>
        <end position="557"/>
    </location>
</feature>
<organism evidence="3 4">
    <name type="scientific">Muribaculum intestinale</name>
    <dbReference type="NCBI Taxonomy" id="1796646"/>
    <lineage>
        <taxon>Bacteria</taxon>
        <taxon>Pseudomonadati</taxon>
        <taxon>Bacteroidota</taxon>
        <taxon>Bacteroidia</taxon>
        <taxon>Bacteroidales</taxon>
        <taxon>Muribaculaceae</taxon>
        <taxon>Muribaculum</taxon>
    </lineage>
</organism>
<feature type="compositionally biased region" description="Polar residues" evidence="1">
    <location>
        <begin position="606"/>
        <end position="617"/>
    </location>
</feature>
<dbReference type="SUPFAM" id="SSF117281">
    <property type="entry name" value="Kelch motif"/>
    <property type="match status" value="1"/>
</dbReference>
<dbReference type="PANTHER" id="PTHR35807">
    <property type="entry name" value="TRANSCRIPTIONAL REGULATOR REDD-RELATED"/>
    <property type="match status" value="1"/>
</dbReference>
<dbReference type="Gene3D" id="2.120.10.80">
    <property type="entry name" value="Kelch-type beta propeller"/>
    <property type="match status" value="1"/>
</dbReference>
<feature type="region of interest" description="Disordered" evidence="1">
    <location>
        <begin position="585"/>
        <end position="635"/>
    </location>
</feature>
<dbReference type="Pfam" id="PF24681">
    <property type="entry name" value="Kelch_KLHDC2_KLHL20_DRC7"/>
    <property type="match status" value="1"/>
</dbReference>
<feature type="compositionally biased region" description="Acidic residues" evidence="1">
    <location>
        <begin position="625"/>
        <end position="635"/>
    </location>
</feature>
<accession>A0A4S2FZ50</accession>
<dbReference type="GO" id="GO:0003677">
    <property type="term" value="F:DNA binding"/>
    <property type="evidence" value="ECO:0007669"/>
    <property type="project" value="TreeGrafter"/>
</dbReference>
<protein>
    <submittedName>
        <fullName evidence="3">Uncharacterized protein</fullName>
    </submittedName>
</protein>